<gene>
    <name evidence="3" type="ORF">C8046_14840</name>
</gene>
<keyword evidence="2" id="KW-0472">Membrane</keyword>
<comment type="caution">
    <text evidence="3">The sequence shown here is derived from an EMBL/GenBank/DDBJ whole genome shotgun (WGS) entry which is preliminary data.</text>
</comment>
<keyword evidence="2" id="KW-0812">Transmembrane</keyword>
<evidence type="ECO:0000256" key="1">
    <source>
        <dbReference type="SAM" id="MobiDB-lite"/>
    </source>
</evidence>
<reference evidence="3 4" key="1">
    <citation type="submission" date="2018-03" db="EMBL/GenBank/DDBJ databases">
        <title>Genome assembly of novel Miniimonas species PCH200.</title>
        <authorList>
            <person name="Thakur V."/>
            <person name="Kumar V."/>
            <person name="Singh D."/>
        </authorList>
    </citation>
    <scope>NUCLEOTIDE SEQUENCE [LARGE SCALE GENOMIC DNA]</scope>
    <source>
        <strain evidence="3 4">PCH200</strain>
    </source>
</reference>
<proteinExistence type="predicted"/>
<dbReference type="AlphaFoldDB" id="A0A2U1ZXM3"/>
<keyword evidence="4" id="KW-1185">Reference proteome</keyword>
<feature type="compositionally biased region" description="Acidic residues" evidence="1">
    <location>
        <begin position="9"/>
        <end position="28"/>
    </location>
</feature>
<evidence type="ECO:0000313" key="4">
    <source>
        <dbReference type="Proteomes" id="UP000245166"/>
    </source>
</evidence>
<dbReference type="RefSeq" id="WP_109230115.1">
    <property type="nucleotide sequence ID" value="NZ_PYHR01000002.1"/>
</dbReference>
<accession>A0A2U1ZXM3</accession>
<dbReference type="EMBL" id="PYHR01000002">
    <property type="protein sequence ID" value="PWD51735.1"/>
    <property type="molecule type" value="Genomic_DNA"/>
</dbReference>
<sequence>MGERHDPEEWLDLDDPDTTALLDDDGDAASDRLADPDTPRAPRSRRRIALAAVAGAVALGLVAGAVLWSRERAARTPEAAVLAYAQLVADGDVEAATALVPVPGTPIEEATAELVPETGRTYVDPALLSDAFYAQARSGLDEIAVAPTPATTDAVAGDTVEVELRYEVDGRRAGTLLRVERRADTLLGLPDWRVVDSLAVPLAVELSDPLGRTVTIAGVPVASGQTVDGGSVMVALYPGTYEAVLPPGPNLDGVTETVRIAGPGNAARAGATTPVRTVVPAIVAPELFARLADALQHALDTCTTAPVGNVAVACPAVLTSALDAGSTVEASAVPTVSGVEFPPTDDGGLLVEAVTAPASLTLTDPTGGTTTLLFEMRAWAPLEQESPPIGARLVTLGGDADTSEP</sequence>
<dbReference type="Proteomes" id="UP000245166">
    <property type="component" value="Unassembled WGS sequence"/>
</dbReference>
<protein>
    <submittedName>
        <fullName evidence="3">Uncharacterized protein</fullName>
    </submittedName>
</protein>
<feature type="compositionally biased region" description="Basic and acidic residues" evidence="1">
    <location>
        <begin position="29"/>
        <end position="40"/>
    </location>
</feature>
<dbReference type="OrthoDB" id="3807879at2"/>
<feature type="transmembrane region" description="Helical" evidence="2">
    <location>
        <begin position="48"/>
        <end position="68"/>
    </location>
</feature>
<name>A0A2U1ZXM3_9MICO</name>
<evidence type="ECO:0000313" key="3">
    <source>
        <dbReference type="EMBL" id="PWD51735.1"/>
    </source>
</evidence>
<evidence type="ECO:0000256" key="2">
    <source>
        <dbReference type="SAM" id="Phobius"/>
    </source>
</evidence>
<organism evidence="3 4">
    <name type="scientific">Serinibacter arcticus</name>
    <dbReference type="NCBI Taxonomy" id="1655435"/>
    <lineage>
        <taxon>Bacteria</taxon>
        <taxon>Bacillati</taxon>
        <taxon>Actinomycetota</taxon>
        <taxon>Actinomycetes</taxon>
        <taxon>Micrococcales</taxon>
        <taxon>Beutenbergiaceae</taxon>
        <taxon>Serinibacter</taxon>
    </lineage>
</organism>
<feature type="region of interest" description="Disordered" evidence="1">
    <location>
        <begin position="1"/>
        <end position="41"/>
    </location>
</feature>
<keyword evidence="2" id="KW-1133">Transmembrane helix</keyword>